<keyword evidence="7" id="KW-0689">Ribosomal protein</keyword>
<dbReference type="Gene3D" id="3.30.70.1490">
    <property type="entry name" value="Cysteine protease Prp"/>
    <property type="match status" value="1"/>
</dbReference>
<dbReference type="InterPro" id="IPR036764">
    <property type="entry name" value="Peptidase_Prp_sf"/>
</dbReference>
<dbReference type="OrthoDB" id="48998at2"/>
<dbReference type="Pfam" id="PF04327">
    <property type="entry name" value="Peptidase_Prp"/>
    <property type="match status" value="1"/>
</dbReference>
<evidence type="ECO:0000256" key="4">
    <source>
        <dbReference type="ARBA" id="ARBA00022807"/>
    </source>
</evidence>
<name>A0A084JLI3_9FIRM</name>
<dbReference type="GO" id="GO:0042254">
    <property type="term" value="P:ribosome biogenesis"/>
    <property type="evidence" value="ECO:0007669"/>
    <property type="project" value="UniProtKB-KW"/>
</dbReference>
<dbReference type="GO" id="GO:0006508">
    <property type="term" value="P:proteolysis"/>
    <property type="evidence" value="ECO:0007669"/>
    <property type="project" value="UniProtKB-KW"/>
</dbReference>
<evidence type="ECO:0000256" key="6">
    <source>
        <dbReference type="ARBA" id="ARBA00044538"/>
    </source>
</evidence>
<dbReference type="GO" id="GO:0005840">
    <property type="term" value="C:ribosome"/>
    <property type="evidence" value="ECO:0007669"/>
    <property type="project" value="UniProtKB-KW"/>
</dbReference>
<dbReference type="GO" id="GO:0008234">
    <property type="term" value="F:cysteine-type peptidase activity"/>
    <property type="evidence" value="ECO:0007669"/>
    <property type="project" value="UniProtKB-KW"/>
</dbReference>
<keyword evidence="7" id="KW-0687">Ribonucleoprotein</keyword>
<protein>
    <recommendedName>
        <fullName evidence="6">Ribosomal processing cysteine protease Prp</fullName>
    </recommendedName>
</protein>
<evidence type="ECO:0000256" key="5">
    <source>
        <dbReference type="ARBA" id="ARBA00044503"/>
    </source>
</evidence>
<dbReference type="RefSeq" id="WP_038282041.1">
    <property type="nucleotide sequence ID" value="NZ_JPME01000015.1"/>
</dbReference>
<evidence type="ECO:0000313" key="7">
    <source>
        <dbReference type="EMBL" id="KEZ89817.1"/>
    </source>
</evidence>
<dbReference type="EMBL" id="JPME01000015">
    <property type="protein sequence ID" value="KEZ89817.1"/>
    <property type="molecule type" value="Genomic_DNA"/>
</dbReference>
<dbReference type="Proteomes" id="UP000028525">
    <property type="component" value="Unassembled WGS sequence"/>
</dbReference>
<dbReference type="AlphaFoldDB" id="A0A084JLI3"/>
<sequence>MIRVTVLVDSEQHYAGIQMLGHAGLSDDHQEGQELVCAAVSALTFNMTNSVEQFTEDSFEVDQEEKSGAFHFRFTSNISSGSQLLMNSLVLGLQDIEEEYGEPYIKIRFKEV</sequence>
<keyword evidence="8" id="KW-1185">Reference proteome</keyword>
<evidence type="ECO:0000313" key="8">
    <source>
        <dbReference type="Proteomes" id="UP000028525"/>
    </source>
</evidence>
<dbReference type="PANTHER" id="PTHR39178:SF1">
    <property type="entry name" value="RIBOSOMAL-PROCESSING CYSTEINE PROTEASE PRP"/>
    <property type="match status" value="1"/>
</dbReference>
<organism evidence="7 8">
    <name type="scientific">Lacrimispora celerecrescens</name>
    <dbReference type="NCBI Taxonomy" id="29354"/>
    <lineage>
        <taxon>Bacteria</taxon>
        <taxon>Bacillati</taxon>
        <taxon>Bacillota</taxon>
        <taxon>Clostridia</taxon>
        <taxon>Lachnospirales</taxon>
        <taxon>Lachnospiraceae</taxon>
        <taxon>Lacrimispora</taxon>
    </lineage>
</organism>
<comment type="similarity">
    <text evidence="5">Belongs to the Prp family.</text>
</comment>
<dbReference type="STRING" id="29354.IO98_14230"/>
<dbReference type="CDD" id="cd16332">
    <property type="entry name" value="Prp-like"/>
    <property type="match status" value="1"/>
</dbReference>
<evidence type="ECO:0000256" key="1">
    <source>
        <dbReference type="ARBA" id="ARBA00022517"/>
    </source>
</evidence>
<dbReference type="InterPro" id="IPR007422">
    <property type="entry name" value="Peptidase_Prp"/>
</dbReference>
<comment type="caution">
    <text evidence="7">The sequence shown here is derived from an EMBL/GenBank/DDBJ whole genome shotgun (WGS) entry which is preliminary data.</text>
</comment>
<keyword evidence="4" id="KW-0788">Thiol protease</keyword>
<gene>
    <name evidence="7" type="ORF">IO98_14230</name>
</gene>
<evidence type="ECO:0000256" key="2">
    <source>
        <dbReference type="ARBA" id="ARBA00022670"/>
    </source>
</evidence>
<proteinExistence type="inferred from homology"/>
<evidence type="ECO:0000256" key="3">
    <source>
        <dbReference type="ARBA" id="ARBA00022801"/>
    </source>
</evidence>
<dbReference type="SUPFAM" id="SSF118010">
    <property type="entry name" value="TM1457-like"/>
    <property type="match status" value="1"/>
</dbReference>
<keyword evidence="3" id="KW-0378">Hydrolase</keyword>
<accession>A0A084JLI3</accession>
<keyword evidence="1" id="KW-0690">Ribosome biogenesis</keyword>
<reference evidence="7 8" key="1">
    <citation type="submission" date="2014-07" db="EMBL/GenBank/DDBJ databases">
        <title>Draft genome of Clostridium celerecrescens 152B isolated from sediments associated with methane hydrate from Krishna Godavari basin.</title>
        <authorList>
            <person name="Honkalas V.S."/>
            <person name="Dabir A.P."/>
            <person name="Arora P."/>
            <person name="Dhakephalkar P.K."/>
        </authorList>
    </citation>
    <scope>NUCLEOTIDE SEQUENCE [LARGE SCALE GENOMIC DNA]</scope>
    <source>
        <strain evidence="7 8">152B</strain>
    </source>
</reference>
<keyword evidence="2" id="KW-0645">Protease</keyword>
<dbReference type="PANTHER" id="PTHR39178">
    <property type="entry name" value="HYPOTHETICAL RIBOSOME-ASSOCIATED PROTEIN"/>
    <property type="match status" value="1"/>
</dbReference>